<dbReference type="Pfam" id="PF00296">
    <property type="entry name" value="Bac_luciferase"/>
    <property type="match status" value="1"/>
</dbReference>
<protein>
    <submittedName>
        <fullName evidence="3">LLM class flavin-dependent oxidoreductase</fullName>
    </submittedName>
</protein>
<proteinExistence type="predicted"/>
<evidence type="ECO:0000259" key="2">
    <source>
        <dbReference type="Pfam" id="PF00296"/>
    </source>
</evidence>
<accession>A0A2P6MDK3</accession>
<dbReference type="OrthoDB" id="9780518at2"/>
<dbReference type="PANTHER" id="PTHR30137:SF19">
    <property type="entry name" value="LUCIFERASE-LIKE MONOOXYGENASE"/>
    <property type="match status" value="1"/>
</dbReference>
<dbReference type="InterPro" id="IPR019949">
    <property type="entry name" value="CmoO-like"/>
</dbReference>
<dbReference type="EMBL" id="PVNS01000018">
    <property type="protein sequence ID" value="PRO64356.1"/>
    <property type="molecule type" value="Genomic_DNA"/>
</dbReference>
<sequence>MKLGILDQVVLPEGKTHAQVLTHTEEMIRQAETLGYERYWFAEHHSTNGMMSAAPELWIARWAAAAPSMMFGSGGILLPQYSPLKVAEQFSTLETMFPGRVELGVGRSPGGTERTREALAGGASAMDDFLRQVGELKGFLQDTLPKNHRHRIVKTTPRHAPAPPLWILGLSPGSAETAAAAGAGLVFGHFISPDKWEETLRSYREQAGEKARVRTCVFVVCAETEETAEALLKTQDAWMQQYRRGSTIIPSPETARRMLDDPETKRAAENERRRTVYGTPSQVLDQLEELARRYESDDFLLITNIHDLDARLTSYRLLMAEKEKRAAVSVG</sequence>
<dbReference type="GO" id="GO:0005829">
    <property type="term" value="C:cytosol"/>
    <property type="evidence" value="ECO:0007669"/>
    <property type="project" value="TreeGrafter"/>
</dbReference>
<feature type="domain" description="Luciferase-like" evidence="2">
    <location>
        <begin position="1"/>
        <end position="292"/>
    </location>
</feature>
<dbReference type="InterPro" id="IPR036661">
    <property type="entry name" value="Luciferase-like_sf"/>
</dbReference>
<dbReference type="InterPro" id="IPR011251">
    <property type="entry name" value="Luciferase-like_dom"/>
</dbReference>
<dbReference type="GO" id="GO:0016705">
    <property type="term" value="F:oxidoreductase activity, acting on paired donors, with incorporation or reduction of molecular oxygen"/>
    <property type="evidence" value="ECO:0007669"/>
    <property type="project" value="InterPro"/>
</dbReference>
<dbReference type="Gene3D" id="3.20.20.30">
    <property type="entry name" value="Luciferase-like domain"/>
    <property type="match status" value="1"/>
</dbReference>
<dbReference type="NCBIfam" id="TIGR03558">
    <property type="entry name" value="oxido_grp_1"/>
    <property type="match status" value="1"/>
</dbReference>
<evidence type="ECO:0000256" key="1">
    <source>
        <dbReference type="ARBA" id="ARBA00007789"/>
    </source>
</evidence>
<evidence type="ECO:0000313" key="3">
    <source>
        <dbReference type="EMBL" id="PRO64356.1"/>
    </source>
</evidence>
<comment type="caution">
    <text evidence="3">The sequence shown here is derived from an EMBL/GenBank/DDBJ whole genome shotgun (WGS) entry which is preliminary data.</text>
</comment>
<dbReference type="InterPro" id="IPR050766">
    <property type="entry name" value="Bact_Lucif_Oxidored"/>
</dbReference>
<name>A0A2P6MDK3_ALKUR</name>
<dbReference type="SUPFAM" id="SSF51679">
    <property type="entry name" value="Bacterial luciferase-like"/>
    <property type="match status" value="1"/>
</dbReference>
<keyword evidence="4" id="KW-1185">Reference proteome</keyword>
<dbReference type="AlphaFoldDB" id="A0A2P6MDK3"/>
<comment type="similarity">
    <text evidence="1">To bacterial alkanal monooxygenase alpha and beta chains.</text>
</comment>
<dbReference type="RefSeq" id="WP_105960336.1">
    <property type="nucleotide sequence ID" value="NZ_PVNS01000018.1"/>
</dbReference>
<reference evidence="3 4" key="1">
    <citation type="submission" date="2018-03" db="EMBL/GenBank/DDBJ databases">
        <title>Bacillus urumqiensis sp. nov., a moderately haloalkaliphilic bacterium isolated from a salt lake.</title>
        <authorList>
            <person name="Zhao B."/>
            <person name="Liao Z."/>
        </authorList>
    </citation>
    <scope>NUCLEOTIDE SEQUENCE [LARGE SCALE GENOMIC DNA]</scope>
    <source>
        <strain evidence="3 4">BZ-SZ-XJ18</strain>
    </source>
</reference>
<dbReference type="Proteomes" id="UP000243650">
    <property type="component" value="Unassembled WGS sequence"/>
</dbReference>
<dbReference type="PANTHER" id="PTHR30137">
    <property type="entry name" value="LUCIFERASE-LIKE MONOOXYGENASE"/>
    <property type="match status" value="1"/>
</dbReference>
<evidence type="ECO:0000313" key="4">
    <source>
        <dbReference type="Proteomes" id="UP000243650"/>
    </source>
</evidence>
<gene>
    <name evidence="3" type="ORF">C6I21_15195</name>
</gene>
<organism evidence="3 4">
    <name type="scientific">Alkalicoccus urumqiensis</name>
    <name type="common">Bacillus urumqiensis</name>
    <dbReference type="NCBI Taxonomy" id="1548213"/>
    <lineage>
        <taxon>Bacteria</taxon>
        <taxon>Bacillati</taxon>
        <taxon>Bacillota</taxon>
        <taxon>Bacilli</taxon>
        <taxon>Bacillales</taxon>
        <taxon>Bacillaceae</taxon>
        <taxon>Alkalicoccus</taxon>
    </lineage>
</organism>